<gene>
    <name evidence="2" type="ORF">OIU74_007808</name>
</gene>
<comment type="caution">
    <text evidence="2">The sequence shown here is derived from an EMBL/GenBank/DDBJ whole genome shotgun (WGS) entry which is preliminary data.</text>
</comment>
<accession>A0A9Q0U4H5</accession>
<keyword evidence="3" id="KW-1185">Reference proteome</keyword>
<reference evidence="2" key="1">
    <citation type="submission" date="2022-11" db="EMBL/GenBank/DDBJ databases">
        <authorList>
            <person name="Hyden B.L."/>
            <person name="Feng K."/>
            <person name="Yates T."/>
            <person name="Jawdy S."/>
            <person name="Smart L.B."/>
            <person name="Muchero W."/>
        </authorList>
    </citation>
    <scope>NUCLEOTIDE SEQUENCE</scope>
    <source>
        <tissue evidence="2">Shoot tip</tissue>
    </source>
</reference>
<dbReference type="EMBL" id="JAPFFM010000013">
    <property type="protein sequence ID" value="KAJ6723317.1"/>
    <property type="molecule type" value="Genomic_DNA"/>
</dbReference>
<evidence type="ECO:0000313" key="2">
    <source>
        <dbReference type="EMBL" id="KAJ6723317.1"/>
    </source>
</evidence>
<proteinExistence type="predicted"/>
<name>A0A9Q0U4H5_9ROSI</name>
<organism evidence="2 3">
    <name type="scientific">Salix koriyanagi</name>
    <dbReference type="NCBI Taxonomy" id="2511006"/>
    <lineage>
        <taxon>Eukaryota</taxon>
        <taxon>Viridiplantae</taxon>
        <taxon>Streptophyta</taxon>
        <taxon>Embryophyta</taxon>
        <taxon>Tracheophyta</taxon>
        <taxon>Spermatophyta</taxon>
        <taxon>Magnoliopsida</taxon>
        <taxon>eudicotyledons</taxon>
        <taxon>Gunneridae</taxon>
        <taxon>Pentapetalae</taxon>
        <taxon>rosids</taxon>
        <taxon>fabids</taxon>
        <taxon>Malpighiales</taxon>
        <taxon>Salicaceae</taxon>
        <taxon>Saliceae</taxon>
        <taxon>Salix</taxon>
    </lineage>
</organism>
<dbReference type="Proteomes" id="UP001151752">
    <property type="component" value="Chromosome 14"/>
</dbReference>
<protein>
    <submittedName>
        <fullName evidence="2">Uncharacterized protein</fullName>
    </submittedName>
</protein>
<sequence length="128" mass="14947">MERHRGYRHRHHEHRHSDFYQHHADRNQFNNHSHYNHEQVSGEVNEPFCSGGLRSNGRKRGRFHSPEYSDGGVDAKLYIAPIPRTTTEENLCAFIPYWHQNLTVFASGIRKKISACLLMCYGDIVRSA</sequence>
<reference evidence="2" key="2">
    <citation type="journal article" date="2023" name="Int. J. Mol. Sci.">
        <title>De Novo Assembly and Annotation of 11 Diverse Shrub Willow (Salix) Genomes Reveals Novel Gene Organization in Sex-Linked Regions.</title>
        <authorList>
            <person name="Hyden B."/>
            <person name="Feng K."/>
            <person name="Yates T.B."/>
            <person name="Jawdy S."/>
            <person name="Cereghino C."/>
            <person name="Smart L.B."/>
            <person name="Muchero W."/>
        </authorList>
    </citation>
    <scope>NUCLEOTIDE SEQUENCE</scope>
    <source>
        <tissue evidence="2">Shoot tip</tissue>
    </source>
</reference>
<feature type="region of interest" description="Disordered" evidence="1">
    <location>
        <begin position="1"/>
        <end position="20"/>
    </location>
</feature>
<evidence type="ECO:0000256" key="1">
    <source>
        <dbReference type="SAM" id="MobiDB-lite"/>
    </source>
</evidence>
<dbReference type="AlphaFoldDB" id="A0A9Q0U4H5"/>
<evidence type="ECO:0000313" key="3">
    <source>
        <dbReference type="Proteomes" id="UP001151752"/>
    </source>
</evidence>
<feature type="region of interest" description="Disordered" evidence="1">
    <location>
        <begin position="46"/>
        <end position="66"/>
    </location>
</feature>
<feature type="compositionally biased region" description="Basic residues" evidence="1">
    <location>
        <begin position="1"/>
        <end position="14"/>
    </location>
</feature>